<gene>
    <name evidence="2" type="ORF">JK634_05120</name>
</gene>
<dbReference type="SUPFAM" id="SSF52317">
    <property type="entry name" value="Class I glutamine amidotransferase-like"/>
    <property type="match status" value="1"/>
</dbReference>
<protein>
    <submittedName>
        <fullName evidence="2">DJ-1/PfpI family protein</fullName>
    </submittedName>
</protein>
<dbReference type="InterPro" id="IPR002818">
    <property type="entry name" value="DJ-1/PfpI"/>
</dbReference>
<comment type="caution">
    <text evidence="2">The sequence shown here is derived from an EMBL/GenBank/DDBJ whole genome shotgun (WGS) entry which is preliminary data.</text>
</comment>
<evidence type="ECO:0000259" key="1">
    <source>
        <dbReference type="Pfam" id="PF01965"/>
    </source>
</evidence>
<organism evidence="2 3">
    <name type="scientific">Clostridium paridis</name>
    <dbReference type="NCBI Taxonomy" id="2803863"/>
    <lineage>
        <taxon>Bacteria</taxon>
        <taxon>Bacillati</taxon>
        <taxon>Bacillota</taxon>
        <taxon>Clostridia</taxon>
        <taxon>Eubacteriales</taxon>
        <taxon>Clostridiaceae</taxon>
        <taxon>Clostridium</taxon>
    </lineage>
</organism>
<dbReference type="InterPro" id="IPR052158">
    <property type="entry name" value="INH-QAR"/>
</dbReference>
<dbReference type="AlphaFoldDB" id="A0A937FDD9"/>
<dbReference type="Proteomes" id="UP000623681">
    <property type="component" value="Unassembled WGS sequence"/>
</dbReference>
<dbReference type="Gene3D" id="3.40.50.880">
    <property type="match status" value="1"/>
</dbReference>
<dbReference type="CDD" id="cd03139">
    <property type="entry name" value="GATase1_PfpI_2"/>
    <property type="match status" value="1"/>
</dbReference>
<evidence type="ECO:0000313" key="2">
    <source>
        <dbReference type="EMBL" id="MBL4931178.1"/>
    </source>
</evidence>
<sequence length="201" mass="22974">MRFRMNILMFDEFETLDVFGPVEIFGKIPEAIKLNFISLNGGIISNSHGVRVETNTYKEDLSVEEILFIPGGAGTREKVNDKEFIKLINDIASKAKYVLTVCTGTALLAKTELLNNRKATTNKKAFNWVTEQNEKVLWIKQARWVKDENIYSSAGVSAGMDLALGFIEDIFSKDKALDISKRIEYFWNEDRENDPFSRLYN</sequence>
<dbReference type="Pfam" id="PF01965">
    <property type="entry name" value="DJ-1_PfpI"/>
    <property type="match status" value="1"/>
</dbReference>
<reference evidence="2" key="1">
    <citation type="submission" date="2021-01" db="EMBL/GenBank/DDBJ databases">
        <title>Genome public.</title>
        <authorList>
            <person name="Liu C."/>
            <person name="Sun Q."/>
        </authorList>
    </citation>
    <scope>NUCLEOTIDE SEQUENCE</scope>
    <source>
        <strain evidence="2">YIM B02565</strain>
    </source>
</reference>
<feature type="domain" description="DJ-1/PfpI" evidence="1">
    <location>
        <begin position="6"/>
        <end position="168"/>
    </location>
</feature>
<dbReference type="RefSeq" id="WP_202766547.1">
    <property type="nucleotide sequence ID" value="NZ_JAESWA010000017.1"/>
</dbReference>
<dbReference type="PANTHER" id="PTHR43130:SF15">
    <property type="entry name" value="THIJ_PFPI FAMILY PROTEIN (AFU_ORTHOLOGUE AFUA_5G14240)"/>
    <property type="match status" value="1"/>
</dbReference>
<accession>A0A937FDD9</accession>
<dbReference type="EMBL" id="JAESWA010000017">
    <property type="protein sequence ID" value="MBL4931178.1"/>
    <property type="molecule type" value="Genomic_DNA"/>
</dbReference>
<name>A0A937FDD9_9CLOT</name>
<dbReference type="PANTHER" id="PTHR43130">
    <property type="entry name" value="ARAC-FAMILY TRANSCRIPTIONAL REGULATOR"/>
    <property type="match status" value="1"/>
</dbReference>
<proteinExistence type="predicted"/>
<evidence type="ECO:0000313" key="3">
    <source>
        <dbReference type="Proteomes" id="UP000623681"/>
    </source>
</evidence>
<keyword evidence="3" id="KW-1185">Reference proteome</keyword>
<dbReference type="InterPro" id="IPR029062">
    <property type="entry name" value="Class_I_gatase-like"/>
</dbReference>